<evidence type="ECO:0000256" key="6">
    <source>
        <dbReference type="PIRSR" id="PIRSR602401-1"/>
    </source>
</evidence>
<dbReference type="OrthoDB" id="1470350at2759"/>
<dbReference type="InterPro" id="IPR036396">
    <property type="entry name" value="Cyt_P450_sf"/>
</dbReference>
<dbReference type="InterPro" id="IPR050121">
    <property type="entry name" value="Cytochrome_P450_monoxygenase"/>
</dbReference>
<keyword evidence="4 7" id="KW-0560">Oxidoreductase</keyword>
<dbReference type="VEuPathDB" id="FungiDB:MPH_02342"/>
<dbReference type="InterPro" id="IPR017972">
    <property type="entry name" value="Cyt_P450_CS"/>
</dbReference>
<dbReference type="AlphaFoldDB" id="K2S009"/>
<accession>K2S009</accession>
<evidence type="ECO:0000256" key="5">
    <source>
        <dbReference type="ARBA" id="ARBA00023004"/>
    </source>
</evidence>
<evidence type="ECO:0000256" key="7">
    <source>
        <dbReference type="RuleBase" id="RU000461"/>
    </source>
</evidence>
<dbReference type="PANTHER" id="PTHR24305">
    <property type="entry name" value="CYTOCHROME P450"/>
    <property type="match status" value="1"/>
</dbReference>
<dbReference type="eggNOG" id="KOG0157">
    <property type="taxonomic scope" value="Eukaryota"/>
</dbReference>
<dbReference type="InterPro" id="IPR002401">
    <property type="entry name" value="Cyt_P450_E_grp-I"/>
</dbReference>
<dbReference type="GO" id="GO:0004497">
    <property type="term" value="F:monooxygenase activity"/>
    <property type="evidence" value="ECO:0007669"/>
    <property type="project" value="UniProtKB-KW"/>
</dbReference>
<evidence type="ECO:0000313" key="8">
    <source>
        <dbReference type="EMBL" id="EKG20328.1"/>
    </source>
</evidence>
<dbReference type="GO" id="GO:0016705">
    <property type="term" value="F:oxidoreductase activity, acting on paired donors, with incorporation or reduction of molecular oxygen"/>
    <property type="evidence" value="ECO:0007669"/>
    <property type="project" value="InterPro"/>
</dbReference>
<keyword evidence="5 6" id="KW-0408">Iron</keyword>
<dbReference type="PRINTS" id="PR00385">
    <property type="entry name" value="P450"/>
</dbReference>
<comment type="cofactor">
    <cofactor evidence="1 6">
        <name>heme</name>
        <dbReference type="ChEBI" id="CHEBI:30413"/>
    </cofactor>
</comment>
<dbReference type="Pfam" id="PF00067">
    <property type="entry name" value="p450"/>
    <property type="match status" value="2"/>
</dbReference>
<gene>
    <name evidence="8" type="ORF">MPH_02342</name>
</gene>
<protein>
    <submittedName>
        <fullName evidence="8">Cytochrome P450</fullName>
    </submittedName>
</protein>
<organism evidence="8 9">
    <name type="scientific">Macrophomina phaseolina (strain MS6)</name>
    <name type="common">Charcoal rot fungus</name>
    <dbReference type="NCBI Taxonomy" id="1126212"/>
    <lineage>
        <taxon>Eukaryota</taxon>
        <taxon>Fungi</taxon>
        <taxon>Dikarya</taxon>
        <taxon>Ascomycota</taxon>
        <taxon>Pezizomycotina</taxon>
        <taxon>Dothideomycetes</taxon>
        <taxon>Dothideomycetes incertae sedis</taxon>
        <taxon>Botryosphaeriales</taxon>
        <taxon>Botryosphaeriaceae</taxon>
        <taxon>Macrophomina</taxon>
    </lineage>
</organism>
<reference evidence="8 9" key="1">
    <citation type="journal article" date="2012" name="BMC Genomics">
        <title>Tools to kill: Genome of one of the most destructive plant pathogenic fungi Macrophomina phaseolina.</title>
        <authorList>
            <person name="Islam M.S."/>
            <person name="Haque M.S."/>
            <person name="Islam M.M."/>
            <person name="Emdad E.M."/>
            <person name="Halim A."/>
            <person name="Hossen Q.M.M."/>
            <person name="Hossain M.Z."/>
            <person name="Ahmed B."/>
            <person name="Rahim S."/>
            <person name="Rahman M.S."/>
            <person name="Alam M.M."/>
            <person name="Hou S."/>
            <person name="Wan X."/>
            <person name="Saito J.A."/>
            <person name="Alam M."/>
        </authorList>
    </citation>
    <scope>NUCLEOTIDE SEQUENCE [LARGE SCALE GENOMIC DNA]</scope>
    <source>
        <strain evidence="8 9">MS6</strain>
    </source>
</reference>
<dbReference type="CDD" id="cd11059">
    <property type="entry name" value="CYP_fungal"/>
    <property type="match status" value="1"/>
</dbReference>
<dbReference type="PROSITE" id="PS00086">
    <property type="entry name" value="CYTOCHROME_P450"/>
    <property type="match status" value="1"/>
</dbReference>
<dbReference type="SUPFAM" id="SSF48264">
    <property type="entry name" value="Cytochrome P450"/>
    <property type="match status" value="1"/>
</dbReference>
<dbReference type="GO" id="GO:0020037">
    <property type="term" value="F:heme binding"/>
    <property type="evidence" value="ECO:0007669"/>
    <property type="project" value="InterPro"/>
</dbReference>
<dbReference type="PANTHER" id="PTHR24305:SF96">
    <property type="entry name" value="CYTOCHROME P450 MONOOXYGENASE STCB-RELATED"/>
    <property type="match status" value="1"/>
</dbReference>
<evidence type="ECO:0000256" key="3">
    <source>
        <dbReference type="ARBA" id="ARBA00022723"/>
    </source>
</evidence>
<dbReference type="HOGENOM" id="CLU_001570_14_2_1"/>
<dbReference type="EMBL" id="AHHD01000089">
    <property type="protein sequence ID" value="EKG20328.1"/>
    <property type="molecule type" value="Genomic_DNA"/>
</dbReference>
<proteinExistence type="inferred from homology"/>
<evidence type="ECO:0000256" key="4">
    <source>
        <dbReference type="ARBA" id="ARBA00023002"/>
    </source>
</evidence>
<comment type="caution">
    <text evidence="8">The sequence shown here is derived from an EMBL/GenBank/DDBJ whole genome shotgun (WGS) entry which is preliminary data.</text>
</comment>
<sequence length="446" mass="48797">MVLSPLAAMGAGVALTIVVWLIQASRPSTQISTFHALTSPLRALPGPFLSHLTNLPLKHAVISGRRIFYIDALHRAHGPIVRLSPTEVAVGADIAAFKSIHGVQSKFKKDVWYEKLTNFPRLSVFTMRDQREHSARRRLFARGFSKSYLRETWEPAVREKVGVAVEKIRGEVARGGKADLMKWWTFMATDIVGVLGFGESFGLLEAGRKTEYIRMLEAALVGNGVGAELPWVRAIVARVPDVRTESTSLIFAGSGTTANTLTFLSYAVLSRPALQQALEEEAAQLPEGFTDADLEQLPLLNAVINETLRLYCAVPGSLPRVVPPGGATLGGYFIPQGTTVSTQAFTLHRDETLWENAEQFDPYRWLPGRDISSGAKATFCAFGAGATSCLGINLAWMELRYGTAALLKECRGLKLADSMTPESMELENYFVITPKGKSCEVVLKVE</sequence>
<evidence type="ECO:0000256" key="2">
    <source>
        <dbReference type="ARBA" id="ARBA00010617"/>
    </source>
</evidence>
<evidence type="ECO:0000313" key="9">
    <source>
        <dbReference type="Proteomes" id="UP000007129"/>
    </source>
</evidence>
<dbReference type="InterPro" id="IPR001128">
    <property type="entry name" value="Cyt_P450"/>
</dbReference>
<keyword evidence="6 7" id="KW-0349">Heme</keyword>
<feature type="binding site" description="axial binding residue" evidence="6">
    <location>
        <position position="389"/>
    </location>
    <ligand>
        <name>heme</name>
        <dbReference type="ChEBI" id="CHEBI:30413"/>
    </ligand>
    <ligandPart>
        <name>Fe</name>
        <dbReference type="ChEBI" id="CHEBI:18248"/>
    </ligandPart>
</feature>
<dbReference type="Gene3D" id="1.10.630.10">
    <property type="entry name" value="Cytochrome P450"/>
    <property type="match status" value="2"/>
</dbReference>
<comment type="similarity">
    <text evidence="2 7">Belongs to the cytochrome P450 family.</text>
</comment>
<dbReference type="GO" id="GO:0005506">
    <property type="term" value="F:iron ion binding"/>
    <property type="evidence" value="ECO:0007669"/>
    <property type="project" value="InterPro"/>
</dbReference>
<dbReference type="Proteomes" id="UP000007129">
    <property type="component" value="Unassembled WGS sequence"/>
</dbReference>
<keyword evidence="3 6" id="KW-0479">Metal-binding</keyword>
<name>K2S009_MACPH</name>
<dbReference type="InParanoid" id="K2S009"/>
<dbReference type="PRINTS" id="PR00463">
    <property type="entry name" value="EP450I"/>
</dbReference>
<dbReference type="STRING" id="1126212.K2S009"/>
<keyword evidence="7" id="KW-0503">Monooxygenase</keyword>
<evidence type="ECO:0000256" key="1">
    <source>
        <dbReference type="ARBA" id="ARBA00001971"/>
    </source>
</evidence>